<dbReference type="Proteomes" id="UP000225706">
    <property type="component" value="Unassembled WGS sequence"/>
</dbReference>
<name>A0A2B4R411_STYPI</name>
<proteinExistence type="predicted"/>
<evidence type="ECO:0008006" key="3">
    <source>
        <dbReference type="Google" id="ProtNLM"/>
    </source>
</evidence>
<evidence type="ECO:0000313" key="2">
    <source>
        <dbReference type="Proteomes" id="UP000225706"/>
    </source>
</evidence>
<dbReference type="Gene3D" id="1.20.910.10">
    <property type="entry name" value="Heme oxygenase-like"/>
    <property type="match status" value="1"/>
</dbReference>
<comment type="caution">
    <text evidence="1">The sequence shown here is derived from an EMBL/GenBank/DDBJ whole genome shotgun (WGS) entry which is preliminary data.</text>
</comment>
<accession>A0A2B4R411</accession>
<dbReference type="EMBL" id="LSMT01004194">
    <property type="protein sequence ID" value="PFX11045.1"/>
    <property type="molecule type" value="Genomic_DNA"/>
</dbReference>
<organism evidence="1 2">
    <name type="scientific">Stylophora pistillata</name>
    <name type="common">Smooth cauliflower coral</name>
    <dbReference type="NCBI Taxonomy" id="50429"/>
    <lineage>
        <taxon>Eukaryota</taxon>
        <taxon>Metazoa</taxon>
        <taxon>Cnidaria</taxon>
        <taxon>Anthozoa</taxon>
        <taxon>Hexacorallia</taxon>
        <taxon>Scleractinia</taxon>
        <taxon>Astrocoeniina</taxon>
        <taxon>Pocilloporidae</taxon>
        <taxon>Stylophora</taxon>
    </lineage>
</organism>
<sequence length="298" mass="34825">RKIEEFEEQDLQPCPDTLNHLDFSTPEAFLKSLGVPLSPDLEETMLPQWTWDLNKILEKSRISGTDLYDPISMVTYLIGYRLNWESTSWSGQDGLGQSLEALLKKDEEKFFRIMGWISRQSHYVTKQFHISVQPSLKHFSKAEEEIQHFIQDEVGHYKFMEQTLQDLGFKGPEEFSLGEGTRWMLDAFEEMGKISPLAFSAMINIFEAAYYEGQDPLSRVLKQSSKPEAARGYDLHYKINQEHRHCDMPVILSKYLAPQTKEHVQLTVCLFECSLHFLDEMEKRILKKEKIQDKFDKT</sequence>
<reference evidence="2" key="1">
    <citation type="journal article" date="2017" name="bioRxiv">
        <title>Comparative analysis of the genomes of Stylophora pistillata and Acropora digitifera provides evidence for extensive differences between species of corals.</title>
        <authorList>
            <person name="Voolstra C.R."/>
            <person name="Li Y."/>
            <person name="Liew Y.J."/>
            <person name="Baumgarten S."/>
            <person name="Zoccola D."/>
            <person name="Flot J.-F."/>
            <person name="Tambutte S."/>
            <person name="Allemand D."/>
            <person name="Aranda M."/>
        </authorList>
    </citation>
    <scope>NUCLEOTIDE SEQUENCE [LARGE SCALE GENOMIC DNA]</scope>
</reference>
<dbReference type="AlphaFoldDB" id="A0A2B4R411"/>
<protein>
    <recommendedName>
        <fullName evidence="3">Ferritin-like domain-containing protein</fullName>
    </recommendedName>
</protein>
<feature type="non-terminal residue" evidence="1">
    <location>
        <position position="1"/>
    </location>
</feature>
<evidence type="ECO:0000313" key="1">
    <source>
        <dbReference type="EMBL" id="PFX11045.1"/>
    </source>
</evidence>
<dbReference type="InterPro" id="IPR016084">
    <property type="entry name" value="Haem_Oase-like_multi-hlx"/>
</dbReference>
<keyword evidence="2" id="KW-1185">Reference proteome</keyword>
<gene>
    <name evidence="1" type="ORF">AWC38_SpisGene25534</name>
</gene>